<feature type="chain" id="PRO_5004070825" evidence="1">
    <location>
        <begin position="20"/>
        <end position="54"/>
    </location>
</feature>
<protein>
    <submittedName>
        <fullName evidence="2">Secreted protein</fullName>
    </submittedName>
</protein>
<reference evidence="2 3" key="1">
    <citation type="journal article" date="2013" name="Mar. Genomics">
        <title>Expression of sulfatases in Rhodopirellula baltica and the diversity of sulfatases in the genus Rhodopirellula.</title>
        <authorList>
            <person name="Wegner C.E."/>
            <person name="Richter-Heitmann T."/>
            <person name="Klindworth A."/>
            <person name="Klockow C."/>
            <person name="Richter M."/>
            <person name="Achstetter T."/>
            <person name="Glockner F.O."/>
            <person name="Harder J."/>
        </authorList>
    </citation>
    <scope>NUCLEOTIDE SEQUENCE [LARGE SCALE GENOMIC DNA]</scope>
    <source>
        <strain evidence="2 3">SM1</strain>
    </source>
</reference>
<dbReference type="RefSeq" id="WP_008704492.1">
    <property type="nucleotide sequence ID" value="NZ_ANOG01000844.1"/>
</dbReference>
<dbReference type="PATRIC" id="fig|1265738.3.peg.5873"/>
<dbReference type="PROSITE" id="PS51257">
    <property type="entry name" value="PROKAR_LIPOPROTEIN"/>
    <property type="match status" value="1"/>
</dbReference>
<evidence type="ECO:0000313" key="2">
    <source>
        <dbReference type="EMBL" id="EMI17194.1"/>
    </source>
</evidence>
<dbReference type="AlphaFoldDB" id="M5RTA2"/>
<evidence type="ECO:0000313" key="3">
    <source>
        <dbReference type="Proteomes" id="UP000011991"/>
    </source>
</evidence>
<comment type="caution">
    <text evidence="2">The sequence shown here is derived from an EMBL/GenBank/DDBJ whole genome shotgun (WGS) entry which is preliminary data.</text>
</comment>
<dbReference type="Proteomes" id="UP000011991">
    <property type="component" value="Unassembled WGS sequence"/>
</dbReference>
<evidence type="ECO:0000256" key="1">
    <source>
        <dbReference type="SAM" id="SignalP"/>
    </source>
</evidence>
<accession>M5RTA2</accession>
<proteinExistence type="predicted"/>
<keyword evidence="1" id="KW-0732">Signal</keyword>
<organism evidence="2 3">
    <name type="scientific">Rhodopirellula maiorica SM1</name>
    <dbReference type="NCBI Taxonomy" id="1265738"/>
    <lineage>
        <taxon>Bacteria</taxon>
        <taxon>Pseudomonadati</taxon>
        <taxon>Planctomycetota</taxon>
        <taxon>Planctomycetia</taxon>
        <taxon>Pirellulales</taxon>
        <taxon>Pirellulaceae</taxon>
        <taxon>Novipirellula</taxon>
    </lineage>
</organism>
<feature type="signal peptide" evidence="1">
    <location>
        <begin position="1"/>
        <end position="19"/>
    </location>
</feature>
<dbReference type="EMBL" id="ANOG01000844">
    <property type="protein sequence ID" value="EMI17194.1"/>
    <property type="molecule type" value="Genomic_DNA"/>
</dbReference>
<name>M5RTA2_9BACT</name>
<gene>
    <name evidence="2" type="ORF">RMSM_05881</name>
</gene>
<sequence length="54" mass="5790">MFRTLLILMLLITPCVISGCDDGPTSEVKPLDDKSVYEAEEARFESENAGGGGI</sequence>
<keyword evidence="3" id="KW-1185">Reference proteome</keyword>